<proteinExistence type="predicted"/>
<reference evidence="1 2" key="1">
    <citation type="submission" date="2014-11" db="EMBL/GenBank/DDBJ databases">
        <title>Genetic blueprint of the zoonotic pathogen Toxocara canis.</title>
        <authorList>
            <person name="Zhu X.-Q."/>
            <person name="Korhonen P.K."/>
            <person name="Cai H."/>
            <person name="Young N.D."/>
            <person name="Nejsum P."/>
            <person name="von Samson-Himmelstjerna G."/>
            <person name="Boag P.R."/>
            <person name="Tan P."/>
            <person name="Li Q."/>
            <person name="Min J."/>
            <person name="Yang Y."/>
            <person name="Wang X."/>
            <person name="Fang X."/>
            <person name="Hall R.S."/>
            <person name="Hofmann A."/>
            <person name="Sternberg P.W."/>
            <person name="Jex A.R."/>
            <person name="Gasser R.B."/>
        </authorList>
    </citation>
    <scope>NUCLEOTIDE SEQUENCE [LARGE SCALE GENOMIC DNA]</scope>
    <source>
        <strain evidence="1">PN_DK_2014</strain>
    </source>
</reference>
<protein>
    <submittedName>
        <fullName evidence="1">Uncharacterized protein</fullName>
    </submittedName>
</protein>
<evidence type="ECO:0000313" key="2">
    <source>
        <dbReference type="Proteomes" id="UP000031036"/>
    </source>
</evidence>
<dbReference type="Proteomes" id="UP000031036">
    <property type="component" value="Unassembled WGS sequence"/>
</dbReference>
<name>A0A0B2V2M2_TOXCA</name>
<dbReference type="EMBL" id="JPKZ01002625">
    <property type="protein sequence ID" value="KHN75778.1"/>
    <property type="molecule type" value="Genomic_DNA"/>
</dbReference>
<gene>
    <name evidence="1" type="ORF">Tcan_02933</name>
</gene>
<accession>A0A0B2V2M2</accession>
<sequence length="96" mass="10921">MIMPIFLLVAAMLMVLRILFPDFLGGLNLQLSLSCEAGNEVVQARTIVICLSTVIALAPYRRATLHMCCMDRHKKFSFSQTWINRRISFLPTTTIF</sequence>
<dbReference type="AlphaFoldDB" id="A0A0B2V2M2"/>
<comment type="caution">
    <text evidence="1">The sequence shown here is derived from an EMBL/GenBank/DDBJ whole genome shotgun (WGS) entry which is preliminary data.</text>
</comment>
<organism evidence="1 2">
    <name type="scientific">Toxocara canis</name>
    <name type="common">Canine roundworm</name>
    <dbReference type="NCBI Taxonomy" id="6265"/>
    <lineage>
        <taxon>Eukaryota</taxon>
        <taxon>Metazoa</taxon>
        <taxon>Ecdysozoa</taxon>
        <taxon>Nematoda</taxon>
        <taxon>Chromadorea</taxon>
        <taxon>Rhabditida</taxon>
        <taxon>Spirurina</taxon>
        <taxon>Ascaridomorpha</taxon>
        <taxon>Ascaridoidea</taxon>
        <taxon>Toxocaridae</taxon>
        <taxon>Toxocara</taxon>
    </lineage>
</organism>
<evidence type="ECO:0000313" key="1">
    <source>
        <dbReference type="EMBL" id="KHN75778.1"/>
    </source>
</evidence>
<keyword evidence="2" id="KW-1185">Reference proteome</keyword>